<accession>A0A0F7HJA2</accession>
<evidence type="ECO:0000313" key="5">
    <source>
        <dbReference type="Proteomes" id="UP000034029"/>
    </source>
</evidence>
<keyword evidence="5" id="KW-1185">Reference proteome</keyword>
<dbReference type="InterPro" id="IPR001296">
    <property type="entry name" value="Glyco_trans_1"/>
</dbReference>
<protein>
    <submittedName>
        <fullName evidence="4">Glycosyltransferase involved in cell wall bisynthesis</fullName>
    </submittedName>
</protein>
<dbReference type="RefSeq" id="WP_046789612.1">
    <property type="nucleotide sequence ID" value="NZ_CP011366.1"/>
</dbReference>
<reference evidence="4 6" key="3">
    <citation type="submission" date="2016-10" db="EMBL/GenBank/DDBJ databases">
        <authorList>
            <person name="Varghese N."/>
            <person name="Submissions S."/>
        </authorList>
    </citation>
    <scope>NUCLEOTIDE SEQUENCE [LARGE SCALE GENOMIC DNA]</scope>
    <source>
        <strain evidence="4 6">CGMCC 1.6501</strain>
    </source>
</reference>
<feature type="domain" description="Glycosyl transferase family 1" evidence="1">
    <location>
        <begin position="192"/>
        <end position="274"/>
    </location>
</feature>
<dbReference type="InterPro" id="IPR028098">
    <property type="entry name" value="Glyco_trans_4-like_N"/>
</dbReference>
<dbReference type="Pfam" id="PF00534">
    <property type="entry name" value="Glycos_transf_1"/>
    <property type="match status" value="1"/>
</dbReference>
<dbReference type="OrthoDB" id="59694at2"/>
<dbReference type="Pfam" id="PF13439">
    <property type="entry name" value="Glyco_transf_4"/>
    <property type="match status" value="1"/>
</dbReference>
<proteinExistence type="predicted"/>
<dbReference type="Gene3D" id="3.40.50.2000">
    <property type="entry name" value="Glycogen Phosphorylase B"/>
    <property type="match status" value="2"/>
</dbReference>
<evidence type="ECO:0000259" key="1">
    <source>
        <dbReference type="Pfam" id="PF00534"/>
    </source>
</evidence>
<dbReference type="Proteomes" id="UP000034029">
    <property type="component" value="Chromosome"/>
</dbReference>
<name>A0A0F7HJA2_9STAP</name>
<gene>
    <name evidence="3" type="ORF">AAT16_03825</name>
    <name evidence="4" type="ORF">SAMN05216235_1755</name>
</gene>
<evidence type="ECO:0000259" key="2">
    <source>
        <dbReference type="Pfam" id="PF13439"/>
    </source>
</evidence>
<dbReference type="PANTHER" id="PTHR45947:SF3">
    <property type="entry name" value="SULFOQUINOVOSYL TRANSFERASE SQD2"/>
    <property type="match status" value="1"/>
</dbReference>
<dbReference type="AlphaFoldDB" id="A0A0F7HJA2"/>
<dbReference type="KEGG" id="shv:AAT16_03825"/>
<evidence type="ECO:0000313" key="4">
    <source>
        <dbReference type="EMBL" id="SFK80905.1"/>
    </source>
</evidence>
<evidence type="ECO:0000313" key="6">
    <source>
        <dbReference type="Proteomes" id="UP000183090"/>
    </source>
</evidence>
<dbReference type="CDD" id="cd03801">
    <property type="entry name" value="GT4_PimA-like"/>
    <property type="match status" value="1"/>
</dbReference>
<dbReference type="EMBL" id="CP011366">
    <property type="protein sequence ID" value="AKG73422.1"/>
    <property type="molecule type" value="Genomic_DNA"/>
</dbReference>
<dbReference type="SUPFAM" id="SSF53756">
    <property type="entry name" value="UDP-Glycosyltransferase/glycogen phosphorylase"/>
    <property type="match status" value="1"/>
</dbReference>
<sequence length="370" mass="42507">MKILYLLHFNAPMGGLHENVYDSAVFMKNRNHDVYVLLKEGDFQKRLEERGIKTIITDYKYISLTLKAVESTRINFDIIHTHPGPSRKAALHLSKRYNIPLIITYHGMWTDSLKLYIERVDAIVSVSEGVQDFVRSQVSTDSKKFHVIPNGFDPSIYSDLLTFDETQNNLKIGLFTRLDKDKEFILNIFKIALTHLQTKVDYKITVNIVGSGSLKEEFLEECRDILYSTPHEIQFYGWLTDNELKNAYLDCDIVIAPGRSVIESMASGKPTIAVGSKKYIGLIAYDNWIEGVYNNFGGYGNKFDDYVEGNIEADLDFLLDDKNNINLLGKFSHTIAHNYFNSEKIQEKLLSLYQILILGNTLKIRNEYNE</sequence>
<dbReference type="EMBL" id="FOTB01000004">
    <property type="protein sequence ID" value="SFK80905.1"/>
    <property type="molecule type" value="Genomic_DNA"/>
</dbReference>
<evidence type="ECO:0000313" key="3">
    <source>
        <dbReference type="EMBL" id="AKG73422.1"/>
    </source>
</evidence>
<dbReference type="PANTHER" id="PTHR45947">
    <property type="entry name" value="SULFOQUINOVOSYL TRANSFERASE SQD2"/>
    <property type="match status" value="1"/>
</dbReference>
<dbReference type="InterPro" id="IPR050194">
    <property type="entry name" value="Glycosyltransferase_grp1"/>
</dbReference>
<reference evidence="3 5" key="1">
    <citation type="journal article" date="2015" name="Int. J. Syst. Evol. Microbiol.">
        <title>Complete genome sequence of Salinicoccus halodurans H3B36, isolated from the Qaidam Basin in China.</title>
        <authorList>
            <person name="Jiang K."/>
            <person name="Xue Y."/>
            <person name="Ma Y."/>
        </authorList>
    </citation>
    <scope>NUCLEOTIDE SEQUENCE [LARGE SCALE GENOMIC DNA]</scope>
    <source>
        <strain evidence="3 5">H3B36</strain>
    </source>
</reference>
<reference evidence="5" key="2">
    <citation type="submission" date="2015-04" db="EMBL/GenBank/DDBJ databases">
        <title>Complete genome sequence of Salinicoccus halodurans strain H3B36, isolated from the Qaidam basin of China.</title>
        <authorList>
            <person name="Ma Y."/>
            <person name="Jiang K."/>
            <person name="Xue Y."/>
        </authorList>
    </citation>
    <scope>NUCLEOTIDE SEQUENCE [LARGE SCALE GENOMIC DNA]</scope>
    <source>
        <strain evidence="5">H3B36</strain>
    </source>
</reference>
<dbReference type="Proteomes" id="UP000183090">
    <property type="component" value="Unassembled WGS sequence"/>
</dbReference>
<feature type="domain" description="Glycosyltransferase subfamily 4-like N-terminal" evidence="2">
    <location>
        <begin position="14"/>
        <end position="155"/>
    </location>
</feature>
<dbReference type="GO" id="GO:0016757">
    <property type="term" value="F:glycosyltransferase activity"/>
    <property type="evidence" value="ECO:0007669"/>
    <property type="project" value="InterPro"/>
</dbReference>
<organism evidence="4 6">
    <name type="scientific">Salinicoccus halodurans</name>
    <dbReference type="NCBI Taxonomy" id="407035"/>
    <lineage>
        <taxon>Bacteria</taxon>
        <taxon>Bacillati</taxon>
        <taxon>Bacillota</taxon>
        <taxon>Bacilli</taxon>
        <taxon>Bacillales</taxon>
        <taxon>Staphylococcaceae</taxon>
        <taxon>Salinicoccus</taxon>
    </lineage>
</organism>